<dbReference type="EMBL" id="JBHSGP010000014">
    <property type="protein sequence ID" value="MFC4722925.1"/>
    <property type="molecule type" value="Genomic_DNA"/>
</dbReference>
<evidence type="ECO:0000256" key="1">
    <source>
        <dbReference type="SAM" id="Coils"/>
    </source>
</evidence>
<evidence type="ECO:0000313" key="3">
    <source>
        <dbReference type="EMBL" id="MFC4722925.1"/>
    </source>
</evidence>
<dbReference type="InterPro" id="IPR045749">
    <property type="entry name" value="DUF6090"/>
</dbReference>
<name>A0ABV9N5R3_9FLAO</name>
<dbReference type="Proteomes" id="UP001595953">
    <property type="component" value="Unassembled WGS sequence"/>
</dbReference>
<sequence>MIKFFNKIRKQQLDQNKTGRYLKYAIGEIILVMIGILLALQVNNWNNNRELKKEELKVLKSLYKEFNENLSSFDIAYKFHLNRKNDIKTMMTSNPSELSLDSLRSLNASVSNNLTFDPFQGIYNSVINSGKIELISNDSLKIKIARFQDLLNDYKEEETNTMIFTQNNLYPFQLDGSKLNFNIAYDIRESSKEEQIELKQSIVQLIESDKYENLLVYIYSYMSGIFIEGPILKEEMISIINLLKKEIEKHDY</sequence>
<organism evidence="3 4">
    <name type="scientific">Geojedonia litorea</name>
    <dbReference type="NCBI Taxonomy" id="1268269"/>
    <lineage>
        <taxon>Bacteria</taxon>
        <taxon>Pseudomonadati</taxon>
        <taxon>Bacteroidota</taxon>
        <taxon>Flavobacteriia</taxon>
        <taxon>Flavobacteriales</taxon>
        <taxon>Flavobacteriaceae</taxon>
        <taxon>Geojedonia</taxon>
    </lineage>
</organism>
<keyword evidence="2" id="KW-0812">Transmembrane</keyword>
<dbReference type="Pfam" id="PF19578">
    <property type="entry name" value="DUF6090"/>
    <property type="match status" value="1"/>
</dbReference>
<keyword evidence="1" id="KW-0175">Coiled coil</keyword>
<feature type="coiled-coil region" evidence="1">
    <location>
        <begin position="42"/>
        <end position="69"/>
    </location>
</feature>
<reference evidence="4" key="1">
    <citation type="journal article" date="2019" name="Int. J. Syst. Evol. Microbiol.">
        <title>The Global Catalogue of Microorganisms (GCM) 10K type strain sequencing project: providing services to taxonomists for standard genome sequencing and annotation.</title>
        <authorList>
            <consortium name="The Broad Institute Genomics Platform"/>
            <consortium name="The Broad Institute Genome Sequencing Center for Infectious Disease"/>
            <person name="Wu L."/>
            <person name="Ma J."/>
        </authorList>
    </citation>
    <scope>NUCLEOTIDE SEQUENCE [LARGE SCALE GENOMIC DNA]</scope>
    <source>
        <strain evidence="4">CCUG 63682</strain>
    </source>
</reference>
<feature type="transmembrane region" description="Helical" evidence="2">
    <location>
        <begin position="21"/>
        <end position="40"/>
    </location>
</feature>
<dbReference type="RefSeq" id="WP_387963848.1">
    <property type="nucleotide sequence ID" value="NZ_JBHSGP010000014.1"/>
</dbReference>
<evidence type="ECO:0000313" key="4">
    <source>
        <dbReference type="Proteomes" id="UP001595953"/>
    </source>
</evidence>
<keyword evidence="2" id="KW-0472">Membrane</keyword>
<gene>
    <name evidence="3" type="ORF">ACFO5O_11370</name>
</gene>
<proteinExistence type="predicted"/>
<evidence type="ECO:0000256" key="2">
    <source>
        <dbReference type="SAM" id="Phobius"/>
    </source>
</evidence>
<keyword evidence="4" id="KW-1185">Reference proteome</keyword>
<protein>
    <submittedName>
        <fullName evidence="3">DUF6090 family protein</fullName>
    </submittedName>
</protein>
<comment type="caution">
    <text evidence="3">The sequence shown here is derived from an EMBL/GenBank/DDBJ whole genome shotgun (WGS) entry which is preliminary data.</text>
</comment>
<accession>A0ABV9N5R3</accession>
<keyword evidence="2" id="KW-1133">Transmembrane helix</keyword>